<dbReference type="PROSITE" id="PS51257">
    <property type="entry name" value="PROKAR_LIPOPROTEIN"/>
    <property type="match status" value="1"/>
</dbReference>
<proteinExistence type="predicted"/>
<accession>A0A1H0CZS8</accession>
<feature type="signal peptide" evidence="1">
    <location>
        <begin position="1"/>
        <end position="17"/>
    </location>
</feature>
<keyword evidence="3" id="KW-1185">Reference proteome</keyword>
<gene>
    <name evidence="2" type="ORF">SAMN04488053_102290</name>
</gene>
<sequence length="46" mass="5028">MRYILFVFVVFLISACADDPAASNPEATKYATAEEVLTSNPDADIF</sequence>
<keyword evidence="1" id="KW-0732">Signal</keyword>
<dbReference type="Proteomes" id="UP000198778">
    <property type="component" value="Unassembled WGS sequence"/>
</dbReference>
<protein>
    <submittedName>
        <fullName evidence="2">Uncharacterized protein</fullName>
    </submittedName>
</protein>
<dbReference type="RefSeq" id="WP_175444191.1">
    <property type="nucleotide sequence ID" value="NZ_FNIL01000002.1"/>
</dbReference>
<evidence type="ECO:0000313" key="3">
    <source>
        <dbReference type="Proteomes" id="UP000198778"/>
    </source>
</evidence>
<name>A0A1H0CZS8_9BACI</name>
<organism evidence="2 3">
    <name type="scientific">Alkalicoccus daliensis</name>
    <dbReference type="NCBI Taxonomy" id="745820"/>
    <lineage>
        <taxon>Bacteria</taxon>
        <taxon>Bacillati</taxon>
        <taxon>Bacillota</taxon>
        <taxon>Bacilli</taxon>
        <taxon>Bacillales</taxon>
        <taxon>Bacillaceae</taxon>
        <taxon>Alkalicoccus</taxon>
    </lineage>
</organism>
<evidence type="ECO:0000256" key="1">
    <source>
        <dbReference type="SAM" id="SignalP"/>
    </source>
</evidence>
<feature type="chain" id="PRO_5011638506" evidence="1">
    <location>
        <begin position="18"/>
        <end position="46"/>
    </location>
</feature>
<evidence type="ECO:0000313" key="2">
    <source>
        <dbReference type="EMBL" id="SDN63368.1"/>
    </source>
</evidence>
<dbReference type="EMBL" id="FNIL01000002">
    <property type="protein sequence ID" value="SDN63368.1"/>
    <property type="molecule type" value="Genomic_DNA"/>
</dbReference>
<reference evidence="3" key="1">
    <citation type="submission" date="2016-10" db="EMBL/GenBank/DDBJ databases">
        <authorList>
            <person name="Varghese N."/>
            <person name="Submissions S."/>
        </authorList>
    </citation>
    <scope>NUCLEOTIDE SEQUENCE [LARGE SCALE GENOMIC DNA]</scope>
    <source>
        <strain evidence="3">CGMCC 1.10369</strain>
    </source>
</reference>
<dbReference type="AlphaFoldDB" id="A0A1H0CZS8"/>